<name>A0A4S4NE97_9BACT</name>
<accession>A0A4S4NE97</accession>
<evidence type="ECO:0000313" key="2">
    <source>
        <dbReference type="Proteomes" id="UP000308528"/>
    </source>
</evidence>
<keyword evidence="2" id="KW-1185">Reference proteome</keyword>
<dbReference type="AlphaFoldDB" id="A0A4S4NE97"/>
<organism evidence="1 2">
    <name type="scientific">Neolewinella litorea</name>
    <dbReference type="NCBI Taxonomy" id="2562452"/>
    <lineage>
        <taxon>Bacteria</taxon>
        <taxon>Pseudomonadati</taxon>
        <taxon>Bacteroidota</taxon>
        <taxon>Saprospiria</taxon>
        <taxon>Saprospirales</taxon>
        <taxon>Lewinellaceae</taxon>
        <taxon>Neolewinella</taxon>
    </lineage>
</organism>
<dbReference type="EMBL" id="SRSF01000005">
    <property type="protein sequence ID" value="THH37856.1"/>
    <property type="molecule type" value="Genomic_DNA"/>
</dbReference>
<proteinExistence type="predicted"/>
<dbReference type="RefSeq" id="WP_136459704.1">
    <property type="nucleotide sequence ID" value="NZ_SRSF01000005.1"/>
</dbReference>
<gene>
    <name evidence="1" type="ORF">E4021_12515</name>
</gene>
<comment type="caution">
    <text evidence="1">The sequence shown here is derived from an EMBL/GenBank/DDBJ whole genome shotgun (WGS) entry which is preliminary data.</text>
</comment>
<evidence type="ECO:0000313" key="1">
    <source>
        <dbReference type="EMBL" id="THH37856.1"/>
    </source>
</evidence>
<sequence length="72" mass="8254">MIESQTSREELKELLREILHEHPELILRALESAAPSESLTVADTVDYISLDEVREIVKLDFAKYDPVFRALA</sequence>
<protein>
    <submittedName>
        <fullName evidence="1">Uncharacterized protein</fullName>
    </submittedName>
</protein>
<reference evidence="1 2" key="1">
    <citation type="submission" date="2019-04" db="EMBL/GenBank/DDBJ databases">
        <title>Lewinella litorea sp. nov., isolated from a marine sand.</title>
        <authorList>
            <person name="Yoon J.-H."/>
        </authorList>
    </citation>
    <scope>NUCLEOTIDE SEQUENCE [LARGE SCALE GENOMIC DNA]</scope>
    <source>
        <strain evidence="1 2">HSMS-39</strain>
    </source>
</reference>
<dbReference type="Proteomes" id="UP000308528">
    <property type="component" value="Unassembled WGS sequence"/>
</dbReference>